<sequence>MGKKEWGFDVDVVVTTVSFPAPPPRLQTLESVINCVREKDGLMTMLSEVDHAGEGFKHEEVRAEKADEINSSTIKENNELSSSGVCENSEDGPVDNPNTAMEPTVSKGKDSMVDGHDKADESGKKVAVSEKKVEGTSSPSSKVTKKIVRKRKNNAEESPLNNVSTPPKVMKKNLTAVKESPPSGLGNLDENKKIENDAKQESTVKTVTVGDSMGNEGDSKKDVEVGKKVDEAIKIVKIVKRKKIVGKEKEVSTNSESVPVISATVEASAATTREEKSIETNVTPVVEKVDTDAIKDGANEAEKDEVASNRKPELRMRKKEAVGSKSLADTPSNADKPSSSAKEKGLVKEDSAEKLKKVDGMGLIFMCNAKTKKDCYRYNIFGLPESKKELVSKVYKGMRLFLFDVDLKLMYGIYKAASPGGYNIQPKAFDSKFPSQVRFTVLKDCLPLPEETFKAAIKENYYRRHKFNCQLSSEQVKKLCTLFQSTSGKSLWLTGADRDVSGRSPRRSLQSNRRLPRHKVRVHARERYPSPPRVRYPSPTRRLQLPVVHRAPPPPVSPSYAYERPSDAYYRRDHRGLDVELRPVDPLVDYQDPYALYRDHALYPEPAFPSSLPSAYSARLRPPSPPPRYRY</sequence>
<proteinExistence type="predicted"/>
<feature type="compositionally biased region" description="Pro residues" evidence="1">
    <location>
        <begin position="622"/>
        <end position="631"/>
    </location>
</feature>
<dbReference type="PANTHER" id="PTHR46444:SF11">
    <property type="entry name" value="DCD DOMAIN-CONTAINING PROTEIN"/>
    <property type="match status" value="1"/>
</dbReference>
<dbReference type="AlphaFoldDB" id="A0A835UK75"/>
<evidence type="ECO:0000313" key="4">
    <source>
        <dbReference type="Proteomes" id="UP000636800"/>
    </source>
</evidence>
<dbReference type="PROSITE" id="PS51222">
    <property type="entry name" value="DCD"/>
    <property type="match status" value="1"/>
</dbReference>
<evidence type="ECO:0000259" key="2">
    <source>
        <dbReference type="PROSITE" id="PS51222"/>
    </source>
</evidence>
<evidence type="ECO:0000313" key="3">
    <source>
        <dbReference type="EMBL" id="KAG0463765.1"/>
    </source>
</evidence>
<feature type="compositionally biased region" description="Polar residues" evidence="1">
    <location>
        <begin position="69"/>
        <end position="86"/>
    </location>
</feature>
<keyword evidence="4" id="KW-1185">Reference proteome</keyword>
<dbReference type="PANTHER" id="PTHR46444">
    <property type="entry name" value="DCD (DEVELOPMENT AND CELL DEATH) DOMAIN PROTEIN-RELATED"/>
    <property type="match status" value="1"/>
</dbReference>
<protein>
    <recommendedName>
        <fullName evidence="2">DCD domain-containing protein</fullName>
    </recommendedName>
</protein>
<dbReference type="InterPro" id="IPR013989">
    <property type="entry name" value="Dev_and_cell_death_domain"/>
</dbReference>
<name>A0A835UK75_VANPL</name>
<feature type="compositionally biased region" description="Basic residues" evidence="1">
    <location>
        <begin position="143"/>
        <end position="152"/>
    </location>
</feature>
<feature type="region of interest" description="Disordered" evidence="1">
    <location>
        <begin position="611"/>
        <end position="631"/>
    </location>
</feature>
<feature type="compositionally biased region" description="Basic and acidic residues" evidence="1">
    <location>
        <begin position="289"/>
        <end position="322"/>
    </location>
</feature>
<feature type="region of interest" description="Disordered" evidence="1">
    <location>
        <begin position="289"/>
        <end position="348"/>
    </location>
</feature>
<feature type="compositionally biased region" description="Basic and acidic residues" evidence="1">
    <location>
        <begin position="107"/>
        <end position="134"/>
    </location>
</feature>
<gene>
    <name evidence="3" type="ORF">HPP92_019834</name>
</gene>
<organism evidence="3 4">
    <name type="scientific">Vanilla planifolia</name>
    <name type="common">Vanilla</name>
    <dbReference type="NCBI Taxonomy" id="51239"/>
    <lineage>
        <taxon>Eukaryota</taxon>
        <taxon>Viridiplantae</taxon>
        <taxon>Streptophyta</taxon>
        <taxon>Embryophyta</taxon>
        <taxon>Tracheophyta</taxon>
        <taxon>Spermatophyta</taxon>
        <taxon>Magnoliopsida</taxon>
        <taxon>Liliopsida</taxon>
        <taxon>Asparagales</taxon>
        <taxon>Orchidaceae</taxon>
        <taxon>Vanilloideae</taxon>
        <taxon>Vanilleae</taxon>
        <taxon>Vanilla</taxon>
    </lineage>
</organism>
<evidence type="ECO:0000256" key="1">
    <source>
        <dbReference type="SAM" id="MobiDB-lite"/>
    </source>
</evidence>
<dbReference type="SMART" id="SM00767">
    <property type="entry name" value="DCD"/>
    <property type="match status" value="1"/>
</dbReference>
<feature type="compositionally biased region" description="Basic and acidic residues" evidence="1">
    <location>
        <begin position="189"/>
        <end position="202"/>
    </location>
</feature>
<feature type="region of interest" description="Disordered" evidence="1">
    <location>
        <begin position="67"/>
        <end position="223"/>
    </location>
</feature>
<reference evidence="3 4" key="1">
    <citation type="journal article" date="2020" name="Nat. Food">
        <title>A phased Vanilla planifolia genome enables genetic improvement of flavour and production.</title>
        <authorList>
            <person name="Hasing T."/>
            <person name="Tang H."/>
            <person name="Brym M."/>
            <person name="Khazi F."/>
            <person name="Huang T."/>
            <person name="Chambers A.H."/>
        </authorList>
    </citation>
    <scope>NUCLEOTIDE SEQUENCE [LARGE SCALE GENOMIC DNA]</scope>
    <source>
        <tissue evidence="3">Leaf</tissue>
    </source>
</reference>
<dbReference type="EMBL" id="JADCNL010000010">
    <property type="protein sequence ID" value="KAG0463765.1"/>
    <property type="molecule type" value="Genomic_DNA"/>
</dbReference>
<feature type="region of interest" description="Disordered" evidence="1">
    <location>
        <begin position="495"/>
        <end position="540"/>
    </location>
</feature>
<feature type="domain" description="DCD" evidence="2">
    <location>
        <begin position="358"/>
        <end position="485"/>
    </location>
</feature>
<feature type="compositionally biased region" description="Polar residues" evidence="1">
    <location>
        <begin position="327"/>
        <end position="340"/>
    </location>
</feature>
<accession>A0A835UK75</accession>
<dbReference type="OrthoDB" id="191139at2759"/>
<dbReference type="Proteomes" id="UP000636800">
    <property type="component" value="Chromosome 10"/>
</dbReference>
<comment type="caution">
    <text evidence="3">The sequence shown here is derived from an EMBL/GenBank/DDBJ whole genome shotgun (WGS) entry which is preliminary data.</text>
</comment>
<dbReference type="Pfam" id="PF10539">
    <property type="entry name" value="Dev_Cell_Death"/>
    <property type="match status" value="1"/>
</dbReference>